<dbReference type="InterPro" id="IPR036875">
    <property type="entry name" value="Znf_CCHC_sf"/>
</dbReference>
<dbReference type="InterPro" id="IPR001878">
    <property type="entry name" value="Znf_CCHC"/>
</dbReference>
<dbReference type="PROSITE" id="PS50158">
    <property type="entry name" value="ZF_CCHC"/>
    <property type="match status" value="2"/>
</dbReference>
<dbReference type="PANTHER" id="PTHR12413:SF2">
    <property type="entry name" value="DOLICHYL PYROPHOSPHATE GLC1MAN9GLCNAC2 ALPHA-1,3-GLUCOSYLTRANSFERASE-RELATED"/>
    <property type="match status" value="1"/>
</dbReference>
<dbReference type="SMART" id="SM00343">
    <property type="entry name" value="ZnF_C2HC"/>
    <property type="match status" value="4"/>
</dbReference>
<evidence type="ECO:0000256" key="5">
    <source>
        <dbReference type="ARBA" id="ARBA00022679"/>
    </source>
</evidence>
<dbReference type="SUPFAM" id="SSF57756">
    <property type="entry name" value="Retrovirus zinc finger-like domains"/>
    <property type="match status" value="1"/>
</dbReference>
<protein>
    <recommendedName>
        <fullName evidence="11">Alpha-1,3-glucosyltransferase</fullName>
        <ecNumber evidence="11">2.4.1.-</ecNumber>
    </recommendedName>
</protein>
<evidence type="ECO:0000313" key="14">
    <source>
        <dbReference type="EMBL" id="KAK6626221.1"/>
    </source>
</evidence>
<feature type="transmembrane region" description="Helical" evidence="11">
    <location>
        <begin position="313"/>
        <end position="332"/>
    </location>
</feature>
<name>A0AAN8PBL2_POLSC</name>
<keyword evidence="8 11" id="KW-1133">Transmembrane helix</keyword>
<feature type="compositionally biased region" description="Basic and acidic residues" evidence="12">
    <location>
        <begin position="834"/>
        <end position="843"/>
    </location>
</feature>
<keyword evidence="4 11" id="KW-0328">Glycosyltransferase</keyword>
<keyword evidence="9 11" id="KW-0472">Membrane</keyword>
<comment type="similarity">
    <text evidence="3 11">Belongs to the ALG6/ALG8 glucosyltransferase family.</text>
</comment>
<organism evidence="14 15">
    <name type="scientific">Polyplax serrata</name>
    <name type="common">Common mouse louse</name>
    <dbReference type="NCBI Taxonomy" id="468196"/>
    <lineage>
        <taxon>Eukaryota</taxon>
        <taxon>Metazoa</taxon>
        <taxon>Ecdysozoa</taxon>
        <taxon>Arthropoda</taxon>
        <taxon>Hexapoda</taxon>
        <taxon>Insecta</taxon>
        <taxon>Pterygota</taxon>
        <taxon>Neoptera</taxon>
        <taxon>Paraneoptera</taxon>
        <taxon>Psocodea</taxon>
        <taxon>Troctomorpha</taxon>
        <taxon>Phthiraptera</taxon>
        <taxon>Anoplura</taxon>
        <taxon>Polyplacidae</taxon>
        <taxon>Polyplax</taxon>
    </lineage>
</organism>
<evidence type="ECO:0000256" key="10">
    <source>
        <dbReference type="PROSITE-ProRule" id="PRU00047"/>
    </source>
</evidence>
<gene>
    <name evidence="14" type="ORF">RUM43_006528</name>
</gene>
<feature type="transmembrane region" description="Helical" evidence="11">
    <location>
        <begin position="362"/>
        <end position="388"/>
    </location>
</feature>
<dbReference type="Gene3D" id="4.10.60.10">
    <property type="entry name" value="Zinc finger, CCHC-type"/>
    <property type="match status" value="2"/>
</dbReference>
<dbReference type="GO" id="GO:0008270">
    <property type="term" value="F:zinc ion binding"/>
    <property type="evidence" value="ECO:0007669"/>
    <property type="project" value="UniProtKB-KW"/>
</dbReference>
<reference evidence="14 15" key="1">
    <citation type="submission" date="2023-10" db="EMBL/GenBank/DDBJ databases">
        <title>Genomes of two closely related lineages of the louse Polyplax serrata with different host specificities.</title>
        <authorList>
            <person name="Martinu J."/>
            <person name="Tarabai H."/>
            <person name="Stefka J."/>
            <person name="Hypsa V."/>
        </authorList>
    </citation>
    <scope>NUCLEOTIDE SEQUENCE [LARGE SCALE GENOMIC DNA]</scope>
    <source>
        <strain evidence="14">HR10_N</strain>
    </source>
</reference>
<sequence>MLALRYSHSTDFEVHRNWLAITHNLPLSKWYHENTSEWTLDYPPLFAWFEFLLSHFAKFFDEKMLIVQNLNYASPNTILFQRLSVIVTDLVFAYGIKECCTYLSNSGVRKSSKWSSKWRSPATILQVLLFGNVGLIIVDHVHFQYNGFLFGILLISISKLFQSKCLQSAIYFTILLNLKHIFIYVAPPFFVYLLRNYCFEHVTPGLCISWSSFSRKRFLKLSSVVLFIFALSFGPFLLLNQISQVFLRLFPFKRGLCHAYWAPNFWALYNTLDKVLAVSFQKLGFSVVTNSTMTKGLVQDIDHAVFPNVPPKVTFILTLVTILPCLVKLWRWPGNPLHFIRCLVICALSSFLFGWHVHEKAILIAIIPLSLVAVIWQKEAQVFVVLSVTGHYSLHPLLFTRFEIPLKFSLFLLHCFYSFSNLSYLFDERHRSSLKLPLLNRLESLYVLGFIPLFLSEVLFFPAVGLTTRLPFLSLLLTSAYCSLGVCYSWVKYYWHFLTMKMDFKSYESDSSIIEVEVPKKPGPPVIEIVEDDIELNIKVDPPPFSTKSSPTKAPPLPDIMIVSEHLANAADISPDHWTSDMKRFYNEDCGDEDFSVEELQSKMDRKPHLWKISQKDYFYNGRGRYINCRRCNQPGHNASDCTEPSFGNKCHMCALSGHTINNCPKAVCLNCGNQTKKYDICCFKCRKQNGIKCMRCGMKGHLWVECPDHWRLFHLTTKSTQIVVPSVSVNKDPEYLWCCNCSQKGHLSFYCKIQNNFTIFPETLPYIVSYNMDFIDINQDLNSEDLTIKRRILKRMQKQSRRKSRALCFHESRKPIKKAKQKKKKKKWRKWKNQKDIQDLLR</sequence>
<dbReference type="InterPro" id="IPR004856">
    <property type="entry name" value="Glyco_trans_ALG6/ALG8"/>
</dbReference>
<dbReference type="AlphaFoldDB" id="A0AAN8PBL2"/>
<feature type="region of interest" description="Disordered" evidence="12">
    <location>
        <begin position="814"/>
        <end position="843"/>
    </location>
</feature>
<feature type="transmembrane region" description="Helical" evidence="11">
    <location>
        <begin position="472"/>
        <end position="495"/>
    </location>
</feature>
<dbReference type="Pfam" id="PF03155">
    <property type="entry name" value="Alg6_Alg8"/>
    <property type="match status" value="1"/>
</dbReference>
<evidence type="ECO:0000256" key="6">
    <source>
        <dbReference type="ARBA" id="ARBA00022692"/>
    </source>
</evidence>
<dbReference type="GO" id="GO:0005789">
    <property type="term" value="C:endoplasmic reticulum membrane"/>
    <property type="evidence" value="ECO:0007669"/>
    <property type="project" value="UniProtKB-SubCell"/>
</dbReference>
<keyword evidence="6 11" id="KW-0812">Transmembrane</keyword>
<evidence type="ECO:0000256" key="9">
    <source>
        <dbReference type="ARBA" id="ARBA00023136"/>
    </source>
</evidence>
<dbReference type="GO" id="GO:0003676">
    <property type="term" value="F:nucleic acid binding"/>
    <property type="evidence" value="ECO:0007669"/>
    <property type="project" value="InterPro"/>
</dbReference>
<feature type="transmembrane region" description="Helical" evidence="11">
    <location>
        <begin position="338"/>
        <end position="355"/>
    </location>
</feature>
<feature type="domain" description="CCHC-type" evidence="13">
    <location>
        <begin position="629"/>
        <end position="644"/>
    </location>
</feature>
<dbReference type="GO" id="GO:0006487">
    <property type="term" value="P:protein N-linked glycosylation"/>
    <property type="evidence" value="ECO:0007669"/>
    <property type="project" value="TreeGrafter"/>
</dbReference>
<feature type="domain" description="CCHC-type" evidence="13">
    <location>
        <begin position="693"/>
        <end position="709"/>
    </location>
</feature>
<feature type="transmembrane region" description="Helical" evidence="11">
    <location>
        <begin position="446"/>
        <end position="466"/>
    </location>
</feature>
<evidence type="ECO:0000256" key="4">
    <source>
        <dbReference type="ARBA" id="ARBA00022676"/>
    </source>
</evidence>
<dbReference type="EMBL" id="JAWJWE010000037">
    <property type="protein sequence ID" value="KAK6626221.1"/>
    <property type="molecule type" value="Genomic_DNA"/>
</dbReference>
<feature type="compositionally biased region" description="Basic residues" evidence="12">
    <location>
        <begin position="816"/>
        <end position="833"/>
    </location>
</feature>
<evidence type="ECO:0000256" key="2">
    <source>
        <dbReference type="ARBA" id="ARBA00004922"/>
    </source>
</evidence>
<keyword evidence="10" id="KW-0862">Zinc</keyword>
<keyword evidence="10" id="KW-0863">Zinc-finger</keyword>
<keyword evidence="5 11" id="KW-0808">Transferase</keyword>
<evidence type="ECO:0000256" key="1">
    <source>
        <dbReference type="ARBA" id="ARBA00004477"/>
    </source>
</evidence>
<evidence type="ECO:0000259" key="13">
    <source>
        <dbReference type="PROSITE" id="PS50158"/>
    </source>
</evidence>
<feature type="transmembrane region" description="Helical" evidence="11">
    <location>
        <begin position="168"/>
        <end position="186"/>
    </location>
</feature>
<evidence type="ECO:0000313" key="15">
    <source>
        <dbReference type="Proteomes" id="UP001372834"/>
    </source>
</evidence>
<evidence type="ECO:0000256" key="3">
    <source>
        <dbReference type="ARBA" id="ARBA00008715"/>
    </source>
</evidence>
<dbReference type="PANTHER" id="PTHR12413">
    <property type="entry name" value="DOLICHYL GLYCOSYLTRANSFERASE"/>
    <property type="match status" value="1"/>
</dbReference>
<evidence type="ECO:0000256" key="12">
    <source>
        <dbReference type="SAM" id="MobiDB-lite"/>
    </source>
</evidence>
<keyword evidence="10" id="KW-0479">Metal-binding</keyword>
<comment type="subcellular location">
    <subcellularLocation>
        <location evidence="1 11">Endoplasmic reticulum membrane</location>
        <topology evidence="1 11">Multi-pass membrane protein</topology>
    </subcellularLocation>
</comment>
<dbReference type="GO" id="GO:0042283">
    <property type="term" value="F:dolichyl pyrophosphate Glc1Man9GlcNAc2 alpha-1,3-glucosyltransferase activity"/>
    <property type="evidence" value="ECO:0007669"/>
    <property type="project" value="TreeGrafter"/>
</dbReference>
<evidence type="ECO:0000256" key="8">
    <source>
        <dbReference type="ARBA" id="ARBA00022989"/>
    </source>
</evidence>
<keyword evidence="7 11" id="KW-0256">Endoplasmic reticulum</keyword>
<accession>A0AAN8PBL2</accession>
<feature type="transmembrane region" description="Helical" evidence="11">
    <location>
        <begin position="143"/>
        <end position="161"/>
    </location>
</feature>
<feature type="transmembrane region" description="Helical" evidence="11">
    <location>
        <begin position="218"/>
        <end position="239"/>
    </location>
</feature>
<dbReference type="EC" id="2.4.1.-" evidence="11"/>
<comment type="pathway">
    <text evidence="2 11">Protein modification; protein glycosylation.</text>
</comment>
<evidence type="ECO:0000256" key="7">
    <source>
        <dbReference type="ARBA" id="ARBA00022824"/>
    </source>
</evidence>
<comment type="caution">
    <text evidence="14">The sequence shown here is derived from an EMBL/GenBank/DDBJ whole genome shotgun (WGS) entry which is preliminary data.</text>
</comment>
<proteinExistence type="inferred from homology"/>
<evidence type="ECO:0000256" key="11">
    <source>
        <dbReference type="RuleBase" id="RU363110"/>
    </source>
</evidence>
<dbReference type="Proteomes" id="UP001372834">
    <property type="component" value="Unassembled WGS sequence"/>
</dbReference>